<accession>A0A2N3KIS9</accession>
<dbReference type="AlphaFoldDB" id="A0A2N3KIS9"/>
<dbReference type="RefSeq" id="WP_101270276.1">
    <property type="nucleotide sequence ID" value="NZ_NWTK01000017.1"/>
</dbReference>
<dbReference type="EMBL" id="NWTK01000017">
    <property type="protein sequence ID" value="PKR50451.1"/>
    <property type="molecule type" value="Genomic_DNA"/>
</dbReference>
<organism evidence="1 2">
    <name type="scientific">Thalassospira marina</name>
    <dbReference type="NCBI Taxonomy" id="2048283"/>
    <lineage>
        <taxon>Bacteria</taxon>
        <taxon>Pseudomonadati</taxon>
        <taxon>Pseudomonadota</taxon>
        <taxon>Alphaproteobacteria</taxon>
        <taxon>Rhodospirillales</taxon>
        <taxon>Thalassospiraceae</taxon>
        <taxon>Thalassospira</taxon>
    </lineage>
</organism>
<sequence length="157" mass="17613">MCAGYDPEREDGFDNFSIEKLSRHLAIWLLLRGGQANWSVAAEAFSTSCQDLVPAIDHRRSLIVSGDTIYFCGNRDSAKQAIAEHDILALIEHIVITKSRVVSIAEISEFSGEPSSRVRWAIANYSVWARRYRPGSHFDLGRCFSDWPRPGEQGGQK</sequence>
<evidence type="ECO:0000313" key="1">
    <source>
        <dbReference type="EMBL" id="PKR50451.1"/>
    </source>
</evidence>
<gene>
    <name evidence="1" type="ORF">COO20_21500</name>
</gene>
<proteinExistence type="predicted"/>
<comment type="caution">
    <text evidence="1">The sequence shown here is derived from an EMBL/GenBank/DDBJ whole genome shotgun (WGS) entry which is preliminary data.</text>
</comment>
<dbReference type="OrthoDB" id="9859793at2"/>
<protein>
    <submittedName>
        <fullName evidence="1">Uncharacterized protein</fullName>
    </submittedName>
</protein>
<reference evidence="1 2" key="1">
    <citation type="submission" date="2017-09" db="EMBL/GenBank/DDBJ databases">
        <title>Biodiversity and function of Thalassospira species in the particle-attached aromatic-hydrocarbon-degrading consortia from the surface seawater of the South China Sea.</title>
        <authorList>
            <person name="Dong C."/>
            <person name="Liu R."/>
            <person name="Shao Z."/>
        </authorList>
    </citation>
    <scope>NUCLEOTIDE SEQUENCE [LARGE SCALE GENOMIC DNA]</scope>
    <source>
        <strain evidence="1 2">CSC1P2</strain>
    </source>
</reference>
<name>A0A2N3KIS9_9PROT</name>
<evidence type="ECO:0000313" key="2">
    <source>
        <dbReference type="Proteomes" id="UP000233597"/>
    </source>
</evidence>
<dbReference type="Proteomes" id="UP000233597">
    <property type="component" value="Unassembled WGS sequence"/>
</dbReference>